<comment type="subcellular location">
    <subcellularLocation>
        <location evidence="1">Cell membrane</location>
    </subcellularLocation>
</comment>
<keyword evidence="4" id="KW-1133">Transmembrane helix</keyword>
<dbReference type="InterPro" id="IPR008972">
    <property type="entry name" value="Cupredoxin"/>
</dbReference>
<dbReference type="InterPro" id="IPR017896">
    <property type="entry name" value="4Fe4S_Fe-S-bd"/>
</dbReference>
<feature type="transmembrane region" description="Helical" evidence="4">
    <location>
        <begin position="620"/>
        <end position="640"/>
    </location>
</feature>
<protein>
    <submittedName>
        <fullName evidence="6">4Fe-4S binding protein</fullName>
    </submittedName>
</protein>
<feature type="transmembrane region" description="Helical" evidence="4">
    <location>
        <begin position="446"/>
        <end position="469"/>
    </location>
</feature>
<dbReference type="SUPFAM" id="SSF49503">
    <property type="entry name" value="Cupredoxins"/>
    <property type="match status" value="1"/>
</dbReference>
<evidence type="ECO:0000313" key="6">
    <source>
        <dbReference type="EMBL" id="MBC8431237.1"/>
    </source>
</evidence>
<keyword evidence="4" id="KW-0812">Transmembrane</keyword>
<dbReference type="AlphaFoldDB" id="A0A8J6P1H2"/>
<feature type="transmembrane region" description="Helical" evidence="4">
    <location>
        <begin position="301"/>
        <end position="319"/>
    </location>
</feature>
<reference evidence="6 7" key="1">
    <citation type="submission" date="2020-08" db="EMBL/GenBank/DDBJ databases">
        <title>Bridging the membrane lipid divide: bacteria of the FCB group superphylum have the potential to synthesize archaeal ether lipids.</title>
        <authorList>
            <person name="Villanueva L."/>
            <person name="Von Meijenfeldt F.A.B."/>
            <person name="Westbye A.B."/>
            <person name="Yadav S."/>
            <person name="Hopmans E.C."/>
            <person name="Dutilh B.E."/>
            <person name="Sinninghe Damste J.S."/>
        </authorList>
    </citation>
    <scope>NUCLEOTIDE SEQUENCE [LARGE SCALE GENOMIC DNA]</scope>
    <source>
        <strain evidence="6">NIOZ-UU17</strain>
    </source>
</reference>
<feature type="transmembrane region" description="Helical" evidence="4">
    <location>
        <begin position="199"/>
        <end position="220"/>
    </location>
</feature>
<feature type="transmembrane region" description="Helical" evidence="4">
    <location>
        <begin position="325"/>
        <end position="343"/>
    </location>
</feature>
<feature type="transmembrane region" description="Helical" evidence="4">
    <location>
        <begin position="527"/>
        <end position="554"/>
    </location>
</feature>
<dbReference type="EMBL" id="JACNIG010000122">
    <property type="protein sequence ID" value="MBC8431237.1"/>
    <property type="molecule type" value="Genomic_DNA"/>
</dbReference>
<feature type="transmembrane region" description="Helical" evidence="4">
    <location>
        <begin position="147"/>
        <end position="167"/>
    </location>
</feature>
<feature type="domain" description="4Fe-4S ferredoxin-type" evidence="5">
    <location>
        <begin position="231"/>
        <end position="268"/>
    </location>
</feature>
<evidence type="ECO:0000259" key="5">
    <source>
        <dbReference type="Pfam" id="PF12801"/>
    </source>
</evidence>
<dbReference type="PANTHER" id="PTHR30224:SF4">
    <property type="entry name" value="ELECTRON TRANSPORT PROTEIN YCCM-RELATED"/>
    <property type="match status" value="1"/>
</dbReference>
<organism evidence="6 7">
    <name type="scientific">Candidatus Desulfatibia vada</name>
    <dbReference type="NCBI Taxonomy" id="2841696"/>
    <lineage>
        <taxon>Bacteria</taxon>
        <taxon>Pseudomonadati</taxon>
        <taxon>Thermodesulfobacteriota</taxon>
        <taxon>Desulfobacteria</taxon>
        <taxon>Desulfobacterales</taxon>
        <taxon>Desulfobacterales incertae sedis</taxon>
        <taxon>Candidatus Desulfatibia</taxon>
    </lineage>
</organism>
<dbReference type="Pfam" id="PF12801">
    <property type="entry name" value="Fer4_5"/>
    <property type="match status" value="2"/>
</dbReference>
<gene>
    <name evidence="6" type="ORF">H8D96_04900</name>
</gene>
<comment type="caution">
    <text evidence="6">The sequence shown here is derived from an EMBL/GenBank/DDBJ whole genome shotgun (WGS) entry which is preliminary data.</text>
</comment>
<dbReference type="Proteomes" id="UP000605201">
    <property type="component" value="Unassembled WGS sequence"/>
</dbReference>
<proteinExistence type="predicted"/>
<dbReference type="Gene3D" id="2.60.40.420">
    <property type="entry name" value="Cupredoxins - blue copper proteins"/>
    <property type="match status" value="1"/>
</dbReference>
<evidence type="ECO:0000256" key="3">
    <source>
        <dbReference type="ARBA" id="ARBA00023136"/>
    </source>
</evidence>
<feature type="transmembrane region" description="Helical" evidence="4">
    <location>
        <begin position="481"/>
        <end position="506"/>
    </location>
</feature>
<accession>A0A8J6P1H2</accession>
<dbReference type="PANTHER" id="PTHR30224">
    <property type="entry name" value="ELECTRON TRANSPORT PROTEIN"/>
    <property type="match status" value="1"/>
</dbReference>
<dbReference type="GO" id="GO:0005886">
    <property type="term" value="C:plasma membrane"/>
    <property type="evidence" value="ECO:0007669"/>
    <property type="project" value="UniProtKB-SubCell"/>
</dbReference>
<sequence length="641" mass="72623">MSRKKTWLVILLSFELAVLIPLSLAFLPITPRTHTILLEARKFGYSPARIVVNKGDTIALSMASADVPHGFFLDGYPLELINKQGVTFRKYTWQDHEGKPITDWDRVSSTKFVASRPGKFTFRCIQTCGNLHPFMTGELIVRPNTSYHLMASLSIWTVFCVLFLIRFDSPTRFSGFKRINILDRLPGLKRLVKHRSFQFLIILPNVVVFYLFILSSLWGSPVGNRNVAIIFVWILWWFVLKAIIVPLGGRIWCMVCPLPAPAEWLSRKRLTTVKYFQKPFKRLHHRFTGLQKDWPKKMDNIWLQNILFLVLISFGMILITRPIATAIIFLIILGLTLVLALIFRQRVFCLYLCPVGGFLGTYSMASMTAVRVIDPDICKKHREKSCLAGGPGGWACPWNQYIGKMSRNNYCGLCTECIKSCPKDNVGVFFRPFGSDRMLRGYDEMFNVMIMLVVAIAFSITMLGPWGFIKDAANVTESGQIIPFLIYLASIWTLALLIFPGLFALTAKGANRLAGRPADDRTVTLKLAYTLIPVGIFAWIAFSLPAVMINYNYILSVISDPLGLGWNLFGTADYPFNPLYPQWIPLIQGGILLAGLYFGLTRGYLGLKNLVQEPSRRIRIMILPSLFALLVVNLLLKLYMG</sequence>
<evidence type="ECO:0000256" key="1">
    <source>
        <dbReference type="ARBA" id="ARBA00004236"/>
    </source>
</evidence>
<keyword evidence="2" id="KW-1003">Cell membrane</keyword>
<keyword evidence="3 4" id="KW-0472">Membrane</keyword>
<evidence type="ECO:0000313" key="7">
    <source>
        <dbReference type="Proteomes" id="UP000605201"/>
    </source>
</evidence>
<name>A0A8J6P1H2_9BACT</name>
<evidence type="ECO:0000256" key="4">
    <source>
        <dbReference type="SAM" id="Phobius"/>
    </source>
</evidence>
<feature type="transmembrane region" description="Helical" evidence="4">
    <location>
        <begin position="226"/>
        <end position="244"/>
    </location>
</feature>
<dbReference type="InterPro" id="IPR052378">
    <property type="entry name" value="NosR_regulator"/>
</dbReference>
<feature type="transmembrane region" description="Helical" evidence="4">
    <location>
        <begin position="583"/>
        <end position="600"/>
    </location>
</feature>
<feature type="domain" description="4Fe-4S ferredoxin-type" evidence="5">
    <location>
        <begin position="326"/>
        <end position="362"/>
    </location>
</feature>
<evidence type="ECO:0000256" key="2">
    <source>
        <dbReference type="ARBA" id="ARBA00022475"/>
    </source>
</evidence>